<evidence type="ECO:0000256" key="5">
    <source>
        <dbReference type="ARBA" id="ARBA00022989"/>
    </source>
</evidence>
<feature type="transmembrane region" description="Helical" evidence="7">
    <location>
        <begin position="81"/>
        <end position="100"/>
    </location>
</feature>
<evidence type="ECO:0000313" key="8">
    <source>
        <dbReference type="EMBL" id="KAB2815181.1"/>
    </source>
</evidence>
<gene>
    <name evidence="8" type="ORF">F8C82_13875</name>
</gene>
<accession>A0A6L3ZCL3</accession>
<feature type="transmembrane region" description="Helical" evidence="7">
    <location>
        <begin position="200"/>
        <end position="221"/>
    </location>
</feature>
<keyword evidence="9" id="KW-1185">Reference proteome</keyword>
<dbReference type="OrthoDB" id="5416313at2"/>
<keyword evidence="4 7" id="KW-0812">Transmembrane</keyword>
<comment type="subcellular location">
    <subcellularLocation>
        <location evidence="1">Cell membrane</location>
        <topology evidence="1">Multi-pass membrane protein</topology>
    </subcellularLocation>
</comment>
<evidence type="ECO:0000313" key="9">
    <source>
        <dbReference type="Proteomes" id="UP000484164"/>
    </source>
</evidence>
<dbReference type="AlphaFoldDB" id="A0A6L3ZCL3"/>
<name>A0A6L3ZCL3_9FLAO</name>
<comment type="caution">
    <text evidence="8">The sequence shown here is derived from an EMBL/GenBank/DDBJ whole genome shotgun (WGS) entry which is preliminary data.</text>
</comment>
<keyword evidence="6 7" id="KW-0472">Membrane</keyword>
<keyword evidence="3" id="KW-1003">Cell membrane</keyword>
<feature type="transmembrane region" description="Helical" evidence="7">
    <location>
        <begin position="233"/>
        <end position="253"/>
    </location>
</feature>
<evidence type="ECO:0000256" key="2">
    <source>
        <dbReference type="ARBA" id="ARBA00005779"/>
    </source>
</evidence>
<protein>
    <submittedName>
        <fullName evidence="8">DUF350 domain-containing protein</fullName>
    </submittedName>
</protein>
<dbReference type="InterPro" id="IPR007140">
    <property type="entry name" value="DUF350"/>
</dbReference>
<comment type="similarity">
    <text evidence="2">Belongs to the UPF0719 family.</text>
</comment>
<feature type="transmembrane region" description="Helical" evidence="7">
    <location>
        <begin position="156"/>
        <end position="179"/>
    </location>
</feature>
<evidence type="ECO:0000256" key="3">
    <source>
        <dbReference type="ARBA" id="ARBA00022475"/>
    </source>
</evidence>
<evidence type="ECO:0000256" key="4">
    <source>
        <dbReference type="ARBA" id="ARBA00022692"/>
    </source>
</evidence>
<evidence type="ECO:0000256" key="7">
    <source>
        <dbReference type="SAM" id="Phobius"/>
    </source>
</evidence>
<proteinExistence type="inferred from homology"/>
<feature type="transmembrane region" description="Helical" evidence="7">
    <location>
        <begin position="121"/>
        <end position="144"/>
    </location>
</feature>
<evidence type="ECO:0000256" key="1">
    <source>
        <dbReference type="ARBA" id="ARBA00004651"/>
    </source>
</evidence>
<dbReference type="PANTHER" id="PTHR40043">
    <property type="entry name" value="UPF0719 INNER MEMBRANE PROTEIN YJFL"/>
    <property type="match status" value="1"/>
</dbReference>
<feature type="transmembrane region" description="Helical" evidence="7">
    <location>
        <begin position="12"/>
        <end position="29"/>
    </location>
</feature>
<feature type="transmembrane region" description="Helical" evidence="7">
    <location>
        <begin position="274"/>
        <end position="295"/>
    </location>
</feature>
<dbReference type="Pfam" id="PF03994">
    <property type="entry name" value="DUF350"/>
    <property type="match status" value="2"/>
</dbReference>
<feature type="transmembrane region" description="Helical" evidence="7">
    <location>
        <begin position="49"/>
        <end position="69"/>
    </location>
</feature>
<sequence length="296" mass="32067">MEEYMTDIKVGLGYAVGAIALIWFAKYMLTSFRKNLNIRQELTEHDNLAFALAIVGYFVAVIIVIASAIVGPSHGWTQDMLALFFYGSIAILLLNLSAMLNDKIILRNFSIRDEIFRDQNAGMGAIEAGNYIASALIVFGAVSGSGVDFFPEHSSGYWLSGLITAVVFWMVGQILLFGFTHFYNLIVPFNIHDEIEKDNAAVGVSYAGVLIAVGLLIGSGISGDFVSWADHFTWLGIEVGIGLIALPLIRWITDVILLPGAKITDELVNQEKPNVGVGIIEAFAYVGGAAITLLVV</sequence>
<keyword evidence="5 7" id="KW-1133">Transmembrane helix</keyword>
<evidence type="ECO:0000256" key="6">
    <source>
        <dbReference type="ARBA" id="ARBA00023136"/>
    </source>
</evidence>
<organism evidence="8 9">
    <name type="scientific">Phaeocystidibacter marisrubri</name>
    <dbReference type="NCBI Taxonomy" id="1577780"/>
    <lineage>
        <taxon>Bacteria</taxon>
        <taxon>Pseudomonadati</taxon>
        <taxon>Bacteroidota</taxon>
        <taxon>Flavobacteriia</taxon>
        <taxon>Flavobacteriales</taxon>
        <taxon>Phaeocystidibacteraceae</taxon>
        <taxon>Phaeocystidibacter</taxon>
    </lineage>
</organism>
<reference evidence="8 9" key="1">
    <citation type="submission" date="2019-10" db="EMBL/GenBank/DDBJ databases">
        <title>Genome sequence of Phaeocystidibacter marisrubri JCM30614 (type strain).</title>
        <authorList>
            <person name="Bowman J.P."/>
        </authorList>
    </citation>
    <scope>NUCLEOTIDE SEQUENCE [LARGE SCALE GENOMIC DNA]</scope>
    <source>
        <strain evidence="8 9">JCM 30614</strain>
    </source>
</reference>
<dbReference type="EMBL" id="WBVQ01000003">
    <property type="protein sequence ID" value="KAB2815181.1"/>
    <property type="molecule type" value="Genomic_DNA"/>
</dbReference>
<dbReference type="PANTHER" id="PTHR40043:SF1">
    <property type="entry name" value="UPF0719 INNER MEMBRANE PROTEIN YJFL"/>
    <property type="match status" value="1"/>
</dbReference>
<dbReference type="Proteomes" id="UP000484164">
    <property type="component" value="Unassembled WGS sequence"/>
</dbReference>
<dbReference type="GO" id="GO:0005886">
    <property type="term" value="C:plasma membrane"/>
    <property type="evidence" value="ECO:0007669"/>
    <property type="project" value="UniProtKB-SubCell"/>
</dbReference>
<dbReference type="RefSeq" id="WP_151694217.1">
    <property type="nucleotide sequence ID" value="NZ_BMGX01000001.1"/>
</dbReference>